<feature type="compositionally biased region" description="Low complexity" evidence="1">
    <location>
        <begin position="86"/>
        <end position="101"/>
    </location>
</feature>
<evidence type="ECO:0000313" key="3">
    <source>
        <dbReference type="Proteomes" id="UP001498421"/>
    </source>
</evidence>
<accession>A0ABR1IGI1</accession>
<organism evidence="2 3">
    <name type="scientific">Neonectria magnoliae</name>
    <dbReference type="NCBI Taxonomy" id="2732573"/>
    <lineage>
        <taxon>Eukaryota</taxon>
        <taxon>Fungi</taxon>
        <taxon>Dikarya</taxon>
        <taxon>Ascomycota</taxon>
        <taxon>Pezizomycotina</taxon>
        <taxon>Sordariomycetes</taxon>
        <taxon>Hypocreomycetidae</taxon>
        <taxon>Hypocreales</taxon>
        <taxon>Nectriaceae</taxon>
        <taxon>Neonectria</taxon>
    </lineage>
</organism>
<feature type="region of interest" description="Disordered" evidence="1">
    <location>
        <begin position="33"/>
        <end position="119"/>
    </location>
</feature>
<reference evidence="2 3" key="1">
    <citation type="journal article" date="2025" name="Microbiol. Resour. Announc.">
        <title>Draft genome sequences for Neonectria magnoliae and Neonectria punicea, canker pathogens of Liriodendron tulipifera and Acer saccharum in West Virginia.</title>
        <authorList>
            <person name="Petronek H.M."/>
            <person name="Kasson M.T."/>
            <person name="Metheny A.M."/>
            <person name="Stauder C.M."/>
            <person name="Lovett B."/>
            <person name="Lynch S.C."/>
            <person name="Garnas J.R."/>
            <person name="Kasson L.R."/>
            <person name="Stajich J.E."/>
        </authorList>
    </citation>
    <scope>NUCLEOTIDE SEQUENCE [LARGE SCALE GENOMIC DNA]</scope>
    <source>
        <strain evidence="2 3">NRRL 64651</strain>
    </source>
</reference>
<dbReference type="EMBL" id="JAZAVK010000006">
    <property type="protein sequence ID" value="KAK7432170.1"/>
    <property type="molecule type" value="Genomic_DNA"/>
</dbReference>
<protein>
    <submittedName>
        <fullName evidence="2">Uncharacterized protein</fullName>
    </submittedName>
</protein>
<sequence length="486" mass="54505">MIVRDIKRLSLFTGSVLFLIYVGLCLYTSPRVTPTQETGWAEPPLAEPKVGVSDSDQHQEVGVLEDVDVPQEVGQPQEEEVSPSSTSDVPDAPATPAPITDSNNVLDTTTSNDVVSSNPDNLHQEVFSLSTKDTKFFLIDFSGVKAMNPNIIPHPTLDNTWIIVAQQVKEISTFFTEITCNAVFQDDVLGCIHPPTPLPIAATAGDRCEGELSYMNQIAGPHDARVFFGPNGPYIVFGSNSIFTCYGQFIQDFRMLLEWGTEVAVPTDFRLGTELQRPLPWSIMEKNWFPFWDTAGQMYIHYDIAPKRVFSQISPYGSAGPDLASLAASSDDQCLSKYLPKLPLELESIHQATNSLQITMCRKEDASCVPDETNTFIFTIVQHKTYYNYHGVYEPYVVVFHQRAPFEIYAISQKPVWIHGREKHIDRDTSDMFYVTSMSWKNRSQRYHGYLDDELFIAFGIEDEKAGGIDVLAWDLLQNLGICAEV</sequence>
<feature type="compositionally biased region" description="Polar residues" evidence="1">
    <location>
        <begin position="102"/>
        <end position="119"/>
    </location>
</feature>
<evidence type="ECO:0000313" key="2">
    <source>
        <dbReference type="EMBL" id="KAK7432170.1"/>
    </source>
</evidence>
<dbReference type="Proteomes" id="UP001498421">
    <property type="component" value="Unassembled WGS sequence"/>
</dbReference>
<name>A0ABR1IGI1_9HYPO</name>
<proteinExistence type="predicted"/>
<keyword evidence="3" id="KW-1185">Reference proteome</keyword>
<comment type="caution">
    <text evidence="2">The sequence shown here is derived from an EMBL/GenBank/DDBJ whole genome shotgun (WGS) entry which is preliminary data.</text>
</comment>
<evidence type="ECO:0000256" key="1">
    <source>
        <dbReference type="SAM" id="MobiDB-lite"/>
    </source>
</evidence>
<gene>
    <name evidence="2" type="ORF">QQZ08_001115</name>
</gene>